<proteinExistence type="predicted"/>
<dbReference type="AlphaFoldDB" id="A0A150M4M7"/>
<accession>A0A150M4M7</accession>
<dbReference type="SUPFAM" id="SSF53448">
    <property type="entry name" value="Nucleotide-diphospho-sugar transferases"/>
    <property type="match status" value="1"/>
</dbReference>
<dbReference type="Proteomes" id="UP000075683">
    <property type="component" value="Unassembled WGS sequence"/>
</dbReference>
<evidence type="ECO:0000256" key="2">
    <source>
        <dbReference type="ARBA" id="ARBA00022679"/>
    </source>
</evidence>
<gene>
    <name evidence="4" type="ORF">B4135_2057</name>
</gene>
<evidence type="ECO:0000256" key="3">
    <source>
        <dbReference type="ARBA" id="ARBA00022723"/>
    </source>
</evidence>
<name>A0A150M4M7_9BACI</name>
<dbReference type="GO" id="GO:0016757">
    <property type="term" value="F:glycosyltransferase activity"/>
    <property type="evidence" value="ECO:0007669"/>
    <property type="project" value="UniProtKB-KW"/>
</dbReference>
<keyword evidence="2" id="KW-0808">Transferase</keyword>
<dbReference type="Gene3D" id="3.90.550.10">
    <property type="entry name" value="Spore Coat Polysaccharide Biosynthesis Protein SpsA, Chain A"/>
    <property type="match status" value="1"/>
</dbReference>
<evidence type="ECO:0000313" key="5">
    <source>
        <dbReference type="Proteomes" id="UP000075683"/>
    </source>
</evidence>
<reference evidence="4 5" key="1">
    <citation type="submission" date="2016-01" db="EMBL/GenBank/DDBJ databases">
        <title>Draft Genome Sequences of Seven Thermophilic Sporeformers Isolated from Foods.</title>
        <authorList>
            <person name="Berendsen E.M."/>
            <person name="Wells-Bennik M.H."/>
            <person name="Krawcyk A.O."/>
            <person name="De Jong A."/>
            <person name="Holsappel S."/>
            <person name="Eijlander R.T."/>
            <person name="Kuipers O.P."/>
        </authorList>
    </citation>
    <scope>NUCLEOTIDE SEQUENCE [LARGE SCALE GENOMIC DNA]</scope>
    <source>
        <strain evidence="4 5">B4135</strain>
    </source>
</reference>
<evidence type="ECO:0008006" key="6">
    <source>
        <dbReference type="Google" id="ProtNLM"/>
    </source>
</evidence>
<dbReference type="RefSeq" id="WP_061568872.1">
    <property type="nucleotide sequence ID" value="NZ_LQYT01000042.1"/>
</dbReference>
<comment type="caution">
    <text evidence="4">The sequence shown here is derived from an EMBL/GenBank/DDBJ whole genome shotgun (WGS) entry which is preliminary data.</text>
</comment>
<dbReference type="InterPro" id="IPR002495">
    <property type="entry name" value="Glyco_trans_8"/>
</dbReference>
<evidence type="ECO:0000256" key="1">
    <source>
        <dbReference type="ARBA" id="ARBA00022676"/>
    </source>
</evidence>
<dbReference type="InterPro" id="IPR050748">
    <property type="entry name" value="Glycosyltrans_8_dom-fam"/>
</dbReference>
<dbReference type="InterPro" id="IPR029044">
    <property type="entry name" value="Nucleotide-diphossugar_trans"/>
</dbReference>
<dbReference type="Pfam" id="PF01501">
    <property type="entry name" value="Glyco_transf_8"/>
    <property type="match status" value="1"/>
</dbReference>
<dbReference type="PANTHER" id="PTHR13778:SF47">
    <property type="entry name" value="LIPOPOLYSACCHARIDE 1,3-GALACTOSYLTRANSFERASE"/>
    <property type="match status" value="1"/>
</dbReference>
<sequence>MLNILVTVNSNYIPPLKVMLNSLFLNNRQERFAIYLLYSNIKDEEIKDLLDFVEGKGQRLHPIAVDPKQFEDAPVFRHYTVEMYYRLAAHLYLPEEIDRILYLDPDIVVINPIKELYEMDFDGCLFIAAEHEHTTKVARPFNKLRLGTPNAKGYFNTGVLLMNLQEIRKNVDMQKIYRFIEENKLLLFLPDQDVLNALFWDKIKPVDAYRYNYDARYYELGKLLPKFKYDLDWVKKNTVFIHFCGKEKPWQEKYKGELGKFYKEYERLL</sequence>
<dbReference type="PANTHER" id="PTHR13778">
    <property type="entry name" value="GLYCOSYLTRANSFERASE 8 DOMAIN-CONTAINING PROTEIN"/>
    <property type="match status" value="1"/>
</dbReference>
<organism evidence="4 5">
    <name type="scientific">Caldibacillus debilis</name>
    <dbReference type="NCBI Taxonomy" id="301148"/>
    <lineage>
        <taxon>Bacteria</taxon>
        <taxon>Bacillati</taxon>
        <taxon>Bacillota</taxon>
        <taxon>Bacilli</taxon>
        <taxon>Bacillales</taxon>
        <taxon>Bacillaceae</taxon>
        <taxon>Caldibacillus</taxon>
    </lineage>
</organism>
<dbReference type="EMBL" id="LQYT01000042">
    <property type="protein sequence ID" value="KYD19326.1"/>
    <property type="molecule type" value="Genomic_DNA"/>
</dbReference>
<keyword evidence="1" id="KW-0328">Glycosyltransferase</keyword>
<protein>
    <recommendedName>
        <fullName evidence="6">Glycosyltransferase family 8 protein</fullName>
    </recommendedName>
</protein>
<keyword evidence="3" id="KW-0479">Metal-binding</keyword>
<dbReference type="GO" id="GO:0046872">
    <property type="term" value="F:metal ion binding"/>
    <property type="evidence" value="ECO:0007669"/>
    <property type="project" value="UniProtKB-KW"/>
</dbReference>
<dbReference type="PATRIC" id="fig|301148.3.peg.3458"/>
<dbReference type="STRING" id="301148.B4135_2057"/>
<dbReference type="CDD" id="cd04194">
    <property type="entry name" value="GT8_A4GalT_like"/>
    <property type="match status" value="1"/>
</dbReference>
<dbReference type="OrthoDB" id="5672604at2"/>
<evidence type="ECO:0000313" key="4">
    <source>
        <dbReference type="EMBL" id="KYD19326.1"/>
    </source>
</evidence>